<gene>
    <name evidence="5" type="ORF">NMYAN_100022</name>
    <name evidence="6" type="ORF">SAMN05421880_106114</name>
</gene>
<dbReference type="AlphaFoldDB" id="A0A1I4N5Y0"/>
<comment type="catalytic activity">
    <reaction evidence="3">
        <text>L-methionyl-[protein] + [thioredoxin]-disulfide + H2O = L-methionyl-(R)-S-oxide-[protein] + [thioredoxin]-dithiol</text>
        <dbReference type="Rhea" id="RHEA:24164"/>
        <dbReference type="Rhea" id="RHEA-COMP:10698"/>
        <dbReference type="Rhea" id="RHEA-COMP:10700"/>
        <dbReference type="Rhea" id="RHEA-COMP:12313"/>
        <dbReference type="Rhea" id="RHEA-COMP:12314"/>
        <dbReference type="ChEBI" id="CHEBI:15377"/>
        <dbReference type="ChEBI" id="CHEBI:16044"/>
        <dbReference type="ChEBI" id="CHEBI:29950"/>
        <dbReference type="ChEBI" id="CHEBI:45764"/>
        <dbReference type="ChEBI" id="CHEBI:50058"/>
        <dbReference type="EC" id="1.8.4.12"/>
    </reaction>
</comment>
<keyword evidence="2" id="KW-0560">Oxidoreductase</keyword>
<dbReference type="InterPro" id="IPR011057">
    <property type="entry name" value="Mss4-like_sf"/>
</dbReference>
<dbReference type="GO" id="GO:0005737">
    <property type="term" value="C:cytoplasm"/>
    <property type="evidence" value="ECO:0007669"/>
    <property type="project" value="TreeGrafter"/>
</dbReference>
<dbReference type="GO" id="GO:0006979">
    <property type="term" value="P:response to oxidative stress"/>
    <property type="evidence" value="ECO:0007669"/>
    <property type="project" value="InterPro"/>
</dbReference>
<dbReference type="GO" id="GO:0030091">
    <property type="term" value="P:protein repair"/>
    <property type="evidence" value="ECO:0007669"/>
    <property type="project" value="InterPro"/>
</dbReference>
<dbReference type="PROSITE" id="PS51790">
    <property type="entry name" value="MSRB"/>
    <property type="match status" value="1"/>
</dbReference>
<dbReference type="Pfam" id="PF01641">
    <property type="entry name" value="SelR"/>
    <property type="match status" value="1"/>
</dbReference>
<dbReference type="Gene3D" id="2.170.150.20">
    <property type="entry name" value="Peptide methionine sulfoxide reductase"/>
    <property type="match status" value="1"/>
</dbReference>
<dbReference type="PANTHER" id="PTHR10173:SF57">
    <property type="entry name" value="PEPTIDE-METHIONINE (R)-S-OXIDE REDUCTASE"/>
    <property type="match status" value="1"/>
</dbReference>
<dbReference type="Proteomes" id="UP000199561">
    <property type="component" value="Unassembled WGS sequence"/>
</dbReference>
<dbReference type="NCBIfam" id="TIGR00357">
    <property type="entry name" value="peptide-methionine (R)-S-oxide reductase MsrB"/>
    <property type="match status" value="1"/>
</dbReference>
<reference evidence="6 7" key="1">
    <citation type="submission" date="2016-10" db="EMBL/GenBank/DDBJ databases">
        <authorList>
            <person name="de Groot N.N."/>
        </authorList>
    </citation>
    <scope>NUCLEOTIDE SEQUENCE [LARGE SCALE GENOMIC DNA]</scope>
    <source>
        <strain evidence="6 7">Nm146</strain>
    </source>
</reference>
<dbReference type="InterPro" id="IPR028427">
    <property type="entry name" value="Met_Sox_Rdtase_MsrB"/>
</dbReference>
<dbReference type="GO" id="GO:0033743">
    <property type="term" value="F:peptide-methionine (R)-S-oxide reductase activity"/>
    <property type="evidence" value="ECO:0007669"/>
    <property type="project" value="UniProtKB-EC"/>
</dbReference>
<dbReference type="OrthoDB" id="4174719at2"/>
<dbReference type="EMBL" id="CAJNAP010000002">
    <property type="protein sequence ID" value="CAE6489423.1"/>
    <property type="molecule type" value="Genomic_DNA"/>
</dbReference>
<feature type="domain" description="MsrB" evidence="4">
    <location>
        <begin position="50"/>
        <end position="171"/>
    </location>
</feature>
<protein>
    <recommendedName>
        <fullName evidence="1">peptide-methionine (R)-S-oxide reductase</fullName>
        <ecNumber evidence="1">1.8.4.12</ecNumber>
    </recommendedName>
</protein>
<sequence>MKRRTVLEGFIALAALPFVSSCSRELVAEKQRSTTIKIDPITVTPLEKPHEEWRALLSPEAYRVLFEEDTERPGSSPLNKEYRDGTYICAACYLPLFESQHKYDSGTGWPSFTQPISGHVGTKRDFKLIMLRTEYHCARCGGHQGHVFTDGPPPRGERWCNNGLALRFIPKGEPLPELRG</sequence>
<dbReference type="RefSeq" id="WP_090667005.1">
    <property type="nucleotide sequence ID" value="NZ_CAJNAP010000002.1"/>
</dbReference>
<evidence type="ECO:0000256" key="3">
    <source>
        <dbReference type="ARBA" id="ARBA00048488"/>
    </source>
</evidence>
<evidence type="ECO:0000313" key="5">
    <source>
        <dbReference type="EMBL" id="CAE6489423.1"/>
    </source>
</evidence>
<name>A0A1I4N5Y0_9PROT</name>
<evidence type="ECO:0000256" key="1">
    <source>
        <dbReference type="ARBA" id="ARBA00012499"/>
    </source>
</evidence>
<dbReference type="InterPro" id="IPR002579">
    <property type="entry name" value="Met_Sox_Rdtase_MsrB_dom"/>
</dbReference>
<evidence type="ECO:0000313" key="7">
    <source>
        <dbReference type="Proteomes" id="UP000199561"/>
    </source>
</evidence>
<dbReference type="EMBL" id="FOUF01000006">
    <property type="protein sequence ID" value="SFM10932.1"/>
    <property type="molecule type" value="Genomic_DNA"/>
</dbReference>
<dbReference type="STRING" id="52442.SAMN05421880_106114"/>
<keyword evidence="7" id="KW-1185">Reference proteome</keyword>
<reference evidence="5" key="2">
    <citation type="submission" date="2021-02" db="EMBL/GenBank/DDBJ databases">
        <authorList>
            <person name="Han P."/>
        </authorList>
    </citation>
    <scope>NUCLEOTIDE SEQUENCE</scope>
    <source>
        <strain evidence="5">Nitrosomonas nitrosa 18-3D</strain>
    </source>
</reference>
<evidence type="ECO:0000313" key="6">
    <source>
        <dbReference type="EMBL" id="SFM10932.1"/>
    </source>
</evidence>
<dbReference type="PANTHER" id="PTHR10173">
    <property type="entry name" value="METHIONINE SULFOXIDE REDUCTASE"/>
    <property type="match status" value="1"/>
</dbReference>
<accession>A0A1I4N5Y0</accession>
<evidence type="ECO:0000259" key="4">
    <source>
        <dbReference type="PROSITE" id="PS51790"/>
    </source>
</evidence>
<dbReference type="Proteomes" id="UP000601736">
    <property type="component" value="Unassembled WGS sequence"/>
</dbReference>
<organism evidence="6 7">
    <name type="scientific">Nitrosomonas nitrosa</name>
    <dbReference type="NCBI Taxonomy" id="52442"/>
    <lineage>
        <taxon>Bacteria</taxon>
        <taxon>Pseudomonadati</taxon>
        <taxon>Pseudomonadota</taxon>
        <taxon>Betaproteobacteria</taxon>
        <taxon>Nitrosomonadales</taxon>
        <taxon>Nitrosomonadaceae</taxon>
        <taxon>Nitrosomonas</taxon>
    </lineage>
</organism>
<dbReference type="PROSITE" id="PS51257">
    <property type="entry name" value="PROKAR_LIPOPROTEIN"/>
    <property type="match status" value="1"/>
</dbReference>
<evidence type="ECO:0000256" key="2">
    <source>
        <dbReference type="ARBA" id="ARBA00023002"/>
    </source>
</evidence>
<dbReference type="SUPFAM" id="SSF51316">
    <property type="entry name" value="Mss4-like"/>
    <property type="match status" value="1"/>
</dbReference>
<proteinExistence type="predicted"/>
<dbReference type="EC" id="1.8.4.12" evidence="1"/>